<evidence type="ECO:0000256" key="3">
    <source>
        <dbReference type="ARBA" id="ARBA00012099"/>
    </source>
</evidence>
<dbReference type="GeneID" id="17319141"/>
<dbReference type="OMA" id="FMLMNIG"/>
<protein>
    <recommendedName>
        <fullName evidence="3">glycerol kinase</fullName>
        <ecNumber evidence="3">2.7.1.30</ecNumber>
    </recommendedName>
    <alternativeName>
        <fullName evidence="9">ATP:glycerol 3-phosphotransferase</fullName>
    </alternativeName>
</protein>
<dbReference type="Pfam" id="PF02782">
    <property type="entry name" value="FGGY_C"/>
    <property type="match status" value="1"/>
</dbReference>
<dbReference type="AlphaFoldDB" id="R7QSK7"/>
<dbReference type="GO" id="GO:0005739">
    <property type="term" value="C:mitochondrion"/>
    <property type="evidence" value="ECO:0007669"/>
    <property type="project" value="TreeGrafter"/>
</dbReference>
<reference evidence="14" key="1">
    <citation type="journal article" date="2013" name="Proc. Natl. Acad. Sci. U.S.A.">
        <title>Genome structure and metabolic features in the red seaweed Chondrus crispus shed light on evolution of the Archaeplastida.</title>
        <authorList>
            <person name="Collen J."/>
            <person name="Porcel B."/>
            <person name="Carre W."/>
            <person name="Ball S.G."/>
            <person name="Chaparro C."/>
            <person name="Tonon T."/>
            <person name="Barbeyron T."/>
            <person name="Michel G."/>
            <person name="Noel B."/>
            <person name="Valentin K."/>
            <person name="Elias M."/>
            <person name="Artiguenave F."/>
            <person name="Arun A."/>
            <person name="Aury J.M."/>
            <person name="Barbosa-Neto J.F."/>
            <person name="Bothwell J.H."/>
            <person name="Bouget F.Y."/>
            <person name="Brillet L."/>
            <person name="Cabello-Hurtado F."/>
            <person name="Capella-Gutierrez S."/>
            <person name="Charrier B."/>
            <person name="Cladiere L."/>
            <person name="Cock J.M."/>
            <person name="Coelho S.M."/>
            <person name="Colleoni C."/>
            <person name="Czjzek M."/>
            <person name="Da Silva C."/>
            <person name="Delage L."/>
            <person name="Denoeud F."/>
            <person name="Deschamps P."/>
            <person name="Dittami S.M."/>
            <person name="Gabaldon T."/>
            <person name="Gachon C.M."/>
            <person name="Groisillier A."/>
            <person name="Herve C."/>
            <person name="Jabbari K."/>
            <person name="Katinka M."/>
            <person name="Kloareg B."/>
            <person name="Kowalczyk N."/>
            <person name="Labadie K."/>
            <person name="Leblanc C."/>
            <person name="Lopez P.J."/>
            <person name="McLachlan D.H."/>
            <person name="Meslet-Cladiere L."/>
            <person name="Moustafa A."/>
            <person name="Nehr Z."/>
            <person name="Nyvall Collen P."/>
            <person name="Panaud O."/>
            <person name="Partensky F."/>
            <person name="Poulain J."/>
            <person name="Rensing S.A."/>
            <person name="Rousvoal S."/>
            <person name="Samson G."/>
            <person name="Symeonidi A."/>
            <person name="Weissenbach J."/>
            <person name="Zambounis A."/>
            <person name="Wincker P."/>
            <person name="Boyen C."/>
        </authorList>
    </citation>
    <scope>NUCLEOTIDE SEQUENCE [LARGE SCALE GENOMIC DNA]</scope>
    <source>
        <strain evidence="14">cv. Stackhouse</strain>
    </source>
</reference>
<dbReference type="Proteomes" id="UP000012073">
    <property type="component" value="Unassembled WGS sequence"/>
</dbReference>
<name>R7QSK7_CHOCR</name>
<evidence type="ECO:0000256" key="10">
    <source>
        <dbReference type="SAM" id="Phobius"/>
    </source>
</evidence>
<keyword evidence="4" id="KW-0808">Transferase</keyword>
<feature type="domain" description="Carbohydrate kinase FGGY N-terminal" evidence="11">
    <location>
        <begin position="5"/>
        <end position="252"/>
    </location>
</feature>
<evidence type="ECO:0000256" key="4">
    <source>
        <dbReference type="ARBA" id="ARBA00022679"/>
    </source>
</evidence>
<proteinExistence type="inferred from homology"/>
<dbReference type="Gene3D" id="3.30.420.40">
    <property type="match status" value="2"/>
</dbReference>
<accession>R7QSK7</accession>
<evidence type="ECO:0000256" key="2">
    <source>
        <dbReference type="ARBA" id="ARBA00009156"/>
    </source>
</evidence>
<dbReference type="OrthoDB" id="5422795at2759"/>
<dbReference type="PIRSF" id="PIRSF000538">
    <property type="entry name" value="GlpK"/>
    <property type="match status" value="1"/>
</dbReference>
<dbReference type="Pfam" id="PF00370">
    <property type="entry name" value="FGGY_N"/>
    <property type="match status" value="1"/>
</dbReference>
<dbReference type="CDD" id="cd07792">
    <property type="entry name" value="ASKHA_NBD_FGGY_GK1-3-like"/>
    <property type="match status" value="1"/>
</dbReference>
<evidence type="ECO:0000313" key="13">
    <source>
        <dbReference type="EMBL" id="CDF41114.1"/>
    </source>
</evidence>
<dbReference type="EC" id="2.7.1.30" evidence="3"/>
<evidence type="ECO:0000256" key="9">
    <source>
        <dbReference type="ARBA" id="ARBA00043149"/>
    </source>
</evidence>
<gene>
    <name evidence="13" type="ORF">CHC_T00008744001</name>
</gene>
<comment type="similarity">
    <text evidence="2">Belongs to the FGGY kinase family.</text>
</comment>
<keyword evidence="10" id="KW-0472">Membrane</keyword>
<dbReference type="InterPro" id="IPR018484">
    <property type="entry name" value="FGGY_N"/>
</dbReference>
<dbReference type="GO" id="GO:0042742">
    <property type="term" value="P:defense response to bacterium"/>
    <property type="evidence" value="ECO:0007669"/>
    <property type="project" value="EnsemblPlants"/>
</dbReference>
<dbReference type="SUPFAM" id="SSF53067">
    <property type="entry name" value="Actin-like ATPase domain"/>
    <property type="match status" value="2"/>
</dbReference>
<organism evidence="13 14">
    <name type="scientific">Chondrus crispus</name>
    <name type="common">Carrageen Irish moss</name>
    <name type="synonym">Polymorpha crispa</name>
    <dbReference type="NCBI Taxonomy" id="2769"/>
    <lineage>
        <taxon>Eukaryota</taxon>
        <taxon>Rhodophyta</taxon>
        <taxon>Florideophyceae</taxon>
        <taxon>Rhodymeniophycidae</taxon>
        <taxon>Gigartinales</taxon>
        <taxon>Gigartinaceae</taxon>
        <taxon>Chondrus</taxon>
    </lineage>
</organism>
<keyword evidence="6 13" id="KW-0418">Kinase</keyword>
<keyword evidence="5" id="KW-0547">Nucleotide-binding</keyword>
<feature type="transmembrane region" description="Helical" evidence="10">
    <location>
        <begin position="508"/>
        <end position="526"/>
    </location>
</feature>
<keyword evidence="8" id="KW-0067">ATP-binding</keyword>
<dbReference type="InterPro" id="IPR018485">
    <property type="entry name" value="FGGY_C"/>
</dbReference>
<evidence type="ECO:0000256" key="8">
    <source>
        <dbReference type="ARBA" id="ARBA00022840"/>
    </source>
</evidence>
<dbReference type="InterPro" id="IPR043129">
    <property type="entry name" value="ATPase_NBD"/>
</dbReference>
<dbReference type="EMBL" id="HG002309">
    <property type="protein sequence ID" value="CDF41114.1"/>
    <property type="molecule type" value="Genomic_DNA"/>
</dbReference>
<dbReference type="KEGG" id="ccp:CHC_T00008744001"/>
<dbReference type="InterPro" id="IPR042018">
    <property type="entry name" value="GK1-3_metazoan-type"/>
</dbReference>
<dbReference type="GO" id="GO:0006641">
    <property type="term" value="P:triglyceride metabolic process"/>
    <property type="evidence" value="ECO:0007669"/>
    <property type="project" value="TreeGrafter"/>
</dbReference>
<evidence type="ECO:0000259" key="11">
    <source>
        <dbReference type="Pfam" id="PF00370"/>
    </source>
</evidence>
<feature type="domain" description="Carbohydrate kinase FGGY C-terminal" evidence="12">
    <location>
        <begin position="262"/>
        <end position="444"/>
    </location>
</feature>
<comment type="pathway">
    <text evidence="1">Polyol metabolism; glycerol degradation via glycerol kinase pathway; sn-glycerol 3-phosphate from glycerol: step 1/1.</text>
</comment>
<dbReference type="NCBIfam" id="NF000756">
    <property type="entry name" value="PRK00047.1"/>
    <property type="match status" value="1"/>
</dbReference>
<evidence type="ECO:0000259" key="12">
    <source>
        <dbReference type="Pfam" id="PF02782"/>
    </source>
</evidence>
<evidence type="ECO:0000256" key="1">
    <source>
        <dbReference type="ARBA" id="ARBA00005190"/>
    </source>
</evidence>
<dbReference type="RefSeq" id="XP_005711408.1">
    <property type="nucleotide sequence ID" value="XM_005711351.1"/>
</dbReference>
<keyword evidence="10" id="KW-1133">Transmembrane helix</keyword>
<dbReference type="FunFam" id="3.30.420.40:FF:000086">
    <property type="entry name" value="Glycerol kinase"/>
    <property type="match status" value="1"/>
</dbReference>
<dbReference type="GO" id="GO:0046167">
    <property type="term" value="P:glycerol-3-phosphate biosynthetic process"/>
    <property type="evidence" value="ECO:0007669"/>
    <property type="project" value="TreeGrafter"/>
</dbReference>
<dbReference type="GO" id="GO:0010188">
    <property type="term" value="P:response to microbial phytotoxin"/>
    <property type="evidence" value="ECO:0007669"/>
    <property type="project" value="EnsemblPlants"/>
</dbReference>
<dbReference type="GO" id="GO:0005524">
    <property type="term" value="F:ATP binding"/>
    <property type="evidence" value="ECO:0007669"/>
    <property type="project" value="UniProtKB-KW"/>
</dbReference>
<evidence type="ECO:0000256" key="7">
    <source>
        <dbReference type="ARBA" id="ARBA00022798"/>
    </source>
</evidence>
<evidence type="ECO:0000313" key="14">
    <source>
        <dbReference type="Proteomes" id="UP000012073"/>
    </source>
</evidence>
<dbReference type="STRING" id="2769.R7QSK7"/>
<dbReference type="PhylomeDB" id="R7QSK7"/>
<evidence type="ECO:0000256" key="6">
    <source>
        <dbReference type="ARBA" id="ARBA00022777"/>
    </source>
</evidence>
<dbReference type="Gramene" id="CDF41114">
    <property type="protein sequence ID" value="CDF41114"/>
    <property type="gene ID" value="CHC_T00008744001"/>
</dbReference>
<dbReference type="PANTHER" id="PTHR10196:SF69">
    <property type="entry name" value="GLYCEROL KINASE"/>
    <property type="match status" value="1"/>
</dbReference>
<dbReference type="NCBIfam" id="TIGR01311">
    <property type="entry name" value="glycerol_kin"/>
    <property type="match status" value="1"/>
</dbReference>
<dbReference type="GO" id="GO:0002237">
    <property type="term" value="P:response to molecule of bacterial origin"/>
    <property type="evidence" value="ECO:0007669"/>
    <property type="project" value="EnsemblPlants"/>
</dbReference>
<keyword evidence="7" id="KW-0319">Glycerol metabolism</keyword>
<dbReference type="InterPro" id="IPR005999">
    <property type="entry name" value="Glycerol_kin"/>
</dbReference>
<dbReference type="PANTHER" id="PTHR10196">
    <property type="entry name" value="SUGAR KINASE"/>
    <property type="match status" value="1"/>
</dbReference>
<keyword evidence="10" id="KW-0812">Transmembrane</keyword>
<evidence type="ECO:0000256" key="5">
    <source>
        <dbReference type="ARBA" id="ARBA00022741"/>
    </source>
</evidence>
<keyword evidence="14" id="KW-1185">Reference proteome</keyword>
<dbReference type="GO" id="GO:0004370">
    <property type="term" value="F:glycerol kinase activity"/>
    <property type="evidence" value="ECO:0007669"/>
    <property type="project" value="UniProtKB-EC"/>
</dbReference>
<sequence length="531" mass="57747">MSDHVIALDQGTTSTRAILFTGTGDIVSSYQLGHVTHTPHPGWEEHDPMLLLSNSKQCIDMCVSEAGERGVLLSQIVAIGVTNQRETTVVWDRRTGQPFCNAILWKDARTSTTVEEIASEITTRQVIDTTGLRPSTYFSGVKMRWMIANVPGVKEAVADGTAMFGTIDTWLVWNLSVEAAYVTDVTNAGRTMLMDIRDRKWDKTMMDLIGVSPAVLPDIRSCSELFGTMRDTVLKGVRIAGIIGDQQAALVGQACFNVGELKNTYGTGCFLIVNTGEEPKFSNHRLLTTPAYQMGPNAKCIYSLEGSVAVAGAVIEWMKDKLDFINHASEIEALASSVPDTGDVYCVPAFSGLFAPRWRDDARGVFTGITLSTTKAHMARAMLAGITHQVNDVVRAASEDMGADITELRVDGGASVCNLLLEMQANITGTSTTALGAAFAAGHAVGLFQSEEEFAHHWAADRTFTPQITEEQRNTELCKWEAAVERSLGWTKVGNQISRPWWKPPMNFVVPVISAVSASVVTALIISHKQK</sequence>
<dbReference type="GO" id="GO:0019563">
    <property type="term" value="P:glycerol catabolic process"/>
    <property type="evidence" value="ECO:0007669"/>
    <property type="project" value="EnsemblPlants"/>
</dbReference>
<dbReference type="InterPro" id="IPR000577">
    <property type="entry name" value="Carb_kinase_FGGY"/>
</dbReference>